<keyword evidence="16" id="KW-0233">DNA recombination</keyword>
<dbReference type="GO" id="GO:0005524">
    <property type="term" value="F:ATP binding"/>
    <property type="evidence" value="ECO:0007669"/>
    <property type="project" value="UniProtKB-KW"/>
</dbReference>
<dbReference type="InterPro" id="IPR036875">
    <property type="entry name" value="Znf_CCHC_sf"/>
</dbReference>
<comment type="caution">
    <text evidence="22">The sequence shown here is derived from an EMBL/GenBank/DDBJ whole genome shotgun (WGS) entry which is preliminary data.</text>
</comment>
<dbReference type="Gene3D" id="3.30.420.10">
    <property type="entry name" value="Ribonuclease H-like superfamily/Ribonuclease H"/>
    <property type="match status" value="1"/>
</dbReference>
<keyword evidence="2" id="KW-1188">Viral release from host cell</keyword>
<reference evidence="22" key="1">
    <citation type="journal article" date="2019" name="Sci. Rep.">
        <title>Draft genome of Tanacetum cinerariifolium, the natural source of mosquito coil.</title>
        <authorList>
            <person name="Yamashiro T."/>
            <person name="Shiraishi A."/>
            <person name="Satake H."/>
            <person name="Nakayama K."/>
        </authorList>
    </citation>
    <scope>NUCLEOTIDE SEQUENCE</scope>
</reference>
<dbReference type="InterPro" id="IPR001584">
    <property type="entry name" value="Integrase_cat-core"/>
</dbReference>
<dbReference type="InterPro" id="IPR043502">
    <property type="entry name" value="DNA/RNA_pol_sf"/>
</dbReference>
<evidence type="ECO:0000256" key="19">
    <source>
        <dbReference type="SAM" id="MobiDB-lite"/>
    </source>
</evidence>
<dbReference type="InterPro" id="IPR057670">
    <property type="entry name" value="SH3_retrovirus"/>
</dbReference>
<dbReference type="PANTHER" id="PTHR42648">
    <property type="entry name" value="TRANSPOSASE, PUTATIVE-RELATED"/>
    <property type="match status" value="1"/>
</dbReference>
<dbReference type="Gene3D" id="4.10.60.10">
    <property type="entry name" value="Zinc finger, CCHC-type"/>
    <property type="match status" value="1"/>
</dbReference>
<evidence type="ECO:0000256" key="18">
    <source>
        <dbReference type="PROSITE-ProRule" id="PRU00047"/>
    </source>
</evidence>
<gene>
    <name evidence="22" type="ORF">Tci_041512</name>
</gene>
<keyword evidence="15" id="KW-0917">Virion maturation</keyword>
<evidence type="ECO:0000256" key="12">
    <source>
        <dbReference type="ARBA" id="ARBA00022908"/>
    </source>
</evidence>
<evidence type="ECO:0000256" key="3">
    <source>
        <dbReference type="ARBA" id="ARBA00022670"/>
    </source>
</evidence>
<dbReference type="SMART" id="SM00343">
    <property type="entry name" value="ZnF_C2HC"/>
    <property type="match status" value="1"/>
</dbReference>
<dbReference type="GO" id="GO:0015074">
    <property type="term" value="P:DNA integration"/>
    <property type="evidence" value="ECO:0007669"/>
    <property type="project" value="UniProtKB-KW"/>
</dbReference>
<keyword evidence="7" id="KW-0064">Aspartyl protease</keyword>
<dbReference type="GO" id="GO:0003676">
    <property type="term" value="F:nucleic acid binding"/>
    <property type="evidence" value="ECO:0007669"/>
    <property type="project" value="InterPro"/>
</dbReference>
<sequence length="1469" mass="166361">MTSLADKAILSGADNRPPMLEKDMYDSWKSRMELYMLNRQHGRMIIESVENGPLLWPTVEEDGVTRLKKYSELSAAEAIQADYDVKATNITLQGIPSEVYALVSTHKGETLRGFYLRFSLLLNDMNMYNIKVEQFQVNTKFLNTLPSEWSKFVIDVKLMRDLHTTNVDQLHAYLSQHEYHANEVRLMHERTSDPLALISQHQMNMSTYQHHQQSYHQPQFQQQASTYQSSPYATSYHTPQYVSQVPSSSNLSISYPLNDIPSSVNHNAYMASSSIPHIDYAPTVHQHSELSSPETGLVVLVFQKGDDPIDAINHMMSFLMAVVTSRYPATNNQLRTSSNPRQQATINNGRVTIQPIQGRQNSVTDGSSRPYASGSAEALGKQRVIMCYNCKGEGHMSKQCTKPKRKRDAEWFKDKVLLAQAQANGQVLQEEELEILADPGTTVTSSNPHVVTNNDAYQADDLDAYDSDYDELNSAKIALMANLSHYRSDNLAEEKVLVITALKETLSKLKGKAVVTEAVSLHPLNPELLKIDVTPLAPKLRKNRTAHTDYIRHTQEEAATLREIVESERLLNPLNTSLDYACKYTRRIQELLIILQQTCPSITDSGTKLSQDNTKNDRIRRTPRKAKKTKLEDHLRPVRLSLNKKSVVDTNATSYVTNSMSNVNSNLKCASCNGCLFYDNHDACVVAYINSVNASIKSKSVTKPAKRKIWQPTGKLFTTVGHRWKPTGRTFSLVGNVCPLTRIAITTIVPPREPSPISSNTDKPAITLVYSRKSKAPKKVSVSNSTINKSLHMTGDRSQLINFVQKFLGTVKFGNDHVAKIMGNGDYQIGNVTISRVYYVEGLEHNLFSVGHFCDSDLEVAFHQHNCFIHNLDRVDLLTGSRGNNLYTLSLQDMMAQGLVRGLPKLKFEKDHLCSACAMGKSTKKTHKPKYEDTNQEKLYLLHMDLYGPMRVESVNGKKYILMIVDDFSRFTWVKFLRSKDEASDFIKFLKMIQVRLKVPVRCIRTDNGTEFVNQTLRDYYKEVDISHETSVARSPQQNGVVERRNRTLIEAACTMLIYAQAPLFLWAEAVATACFTKIDPSFAFDMERPYELLHNKLPDLSFFHVFGALCYPKNDSDNLAKLQPKAYIEIFIGYAPTKKAFRIYNRQVEEDNLDIEVAHMGNDSLLGVPVTEVTSAQSSSTLNLMNRLVARGYRQEEGIDFEESFASVARLEAIRIFLAYATHKNMVVYQMDVKTAFLNGNLREEVYVSQPDGFVNQDNPNHVYKLKKDLYGLKQASRAWYDMLSSFLISQDFSKGSVDPTLFIRRNGNDLLLVQINVDDIIFAAFTLELCDLFANLMCSKFKMSMMGKISFFLGLQILQSPRGIFINQSKYALESLKKYGFEFCDPVDTPMVEKSKLDEDKEGKAVDPSHYCVKRIFRYLRGTVHRGLWYPKDSPVALTAFADADHAGCQDTRRSTSGSVQFWENDL</sequence>
<keyword evidence="14" id="KW-0808">Transferase</keyword>
<dbReference type="SUPFAM" id="SSF57756">
    <property type="entry name" value="Retrovirus zinc finger-like domains"/>
    <property type="match status" value="1"/>
</dbReference>
<evidence type="ECO:0000256" key="2">
    <source>
        <dbReference type="ARBA" id="ARBA00022612"/>
    </source>
</evidence>
<feature type="domain" description="CCHC-type" evidence="20">
    <location>
        <begin position="387"/>
        <end position="402"/>
    </location>
</feature>
<dbReference type="InterPro" id="IPR039537">
    <property type="entry name" value="Retrotran_Ty1/copia-like"/>
</dbReference>
<dbReference type="Pfam" id="PF07727">
    <property type="entry name" value="RVT_2"/>
    <property type="match status" value="1"/>
</dbReference>
<dbReference type="SUPFAM" id="SSF53098">
    <property type="entry name" value="Ribonuclease H-like"/>
    <property type="match status" value="1"/>
</dbReference>
<keyword evidence="17" id="KW-0511">Multifunctional enzyme</keyword>
<evidence type="ECO:0000313" key="22">
    <source>
        <dbReference type="EMBL" id="GEU69534.1"/>
    </source>
</evidence>
<keyword evidence="18" id="KW-0862">Zinc</keyword>
<dbReference type="Pfam" id="PF25597">
    <property type="entry name" value="SH3_retrovirus"/>
    <property type="match status" value="1"/>
</dbReference>
<proteinExistence type="predicted"/>
<dbReference type="PROSITE" id="PS50994">
    <property type="entry name" value="INTEGRASE"/>
    <property type="match status" value="1"/>
</dbReference>
<keyword evidence="13" id="KW-0695">RNA-directed DNA polymerase</keyword>
<dbReference type="InterPro" id="IPR013103">
    <property type="entry name" value="RVT_2"/>
</dbReference>
<keyword evidence="8" id="KW-0255">Endonuclease</keyword>
<dbReference type="Pfam" id="PF22936">
    <property type="entry name" value="Pol_BBD"/>
    <property type="match status" value="1"/>
</dbReference>
<evidence type="ECO:0000256" key="17">
    <source>
        <dbReference type="ARBA" id="ARBA00023268"/>
    </source>
</evidence>
<dbReference type="GO" id="GO:0004519">
    <property type="term" value="F:endonuclease activity"/>
    <property type="evidence" value="ECO:0007669"/>
    <property type="project" value="UniProtKB-KW"/>
</dbReference>
<keyword evidence="11" id="KW-0460">Magnesium</keyword>
<evidence type="ECO:0000256" key="13">
    <source>
        <dbReference type="ARBA" id="ARBA00022918"/>
    </source>
</evidence>
<dbReference type="GO" id="GO:0006310">
    <property type="term" value="P:DNA recombination"/>
    <property type="evidence" value="ECO:0007669"/>
    <property type="project" value="UniProtKB-KW"/>
</dbReference>
<feature type="region of interest" description="Disordered" evidence="19">
    <location>
        <begin position="331"/>
        <end position="350"/>
    </location>
</feature>
<evidence type="ECO:0000256" key="9">
    <source>
        <dbReference type="ARBA" id="ARBA00022801"/>
    </source>
</evidence>
<comment type="function">
    <text evidence="1">The aspartyl protease (PR) mediates the proteolytic cleavages of the Gag and Gag-Pol polyproteins after assembly of the VLP.</text>
</comment>
<evidence type="ECO:0000256" key="8">
    <source>
        <dbReference type="ARBA" id="ARBA00022759"/>
    </source>
</evidence>
<evidence type="ECO:0000256" key="10">
    <source>
        <dbReference type="ARBA" id="ARBA00022840"/>
    </source>
</evidence>
<evidence type="ECO:0000259" key="21">
    <source>
        <dbReference type="PROSITE" id="PS50994"/>
    </source>
</evidence>
<dbReference type="InterPro" id="IPR036397">
    <property type="entry name" value="RNaseH_sf"/>
</dbReference>
<keyword evidence="3" id="KW-0645">Protease</keyword>
<evidence type="ECO:0000256" key="5">
    <source>
        <dbReference type="ARBA" id="ARBA00022723"/>
    </source>
</evidence>
<evidence type="ECO:0000256" key="14">
    <source>
        <dbReference type="ARBA" id="ARBA00022932"/>
    </source>
</evidence>
<dbReference type="InterPro" id="IPR054722">
    <property type="entry name" value="PolX-like_BBD"/>
</dbReference>
<evidence type="ECO:0000259" key="20">
    <source>
        <dbReference type="PROSITE" id="PS50158"/>
    </source>
</evidence>
<keyword evidence="14" id="KW-0548">Nucleotidyltransferase</keyword>
<dbReference type="GO" id="GO:0003964">
    <property type="term" value="F:RNA-directed DNA polymerase activity"/>
    <property type="evidence" value="ECO:0007669"/>
    <property type="project" value="UniProtKB-KW"/>
</dbReference>
<accession>A0A6L2MAD5</accession>
<evidence type="ECO:0000256" key="4">
    <source>
        <dbReference type="ARBA" id="ARBA00022722"/>
    </source>
</evidence>
<keyword evidence="14" id="KW-0239">DNA-directed DNA polymerase</keyword>
<dbReference type="GO" id="GO:0004190">
    <property type="term" value="F:aspartic-type endopeptidase activity"/>
    <property type="evidence" value="ECO:0007669"/>
    <property type="project" value="UniProtKB-KW"/>
</dbReference>
<keyword evidence="10" id="KW-0067">ATP-binding</keyword>
<evidence type="ECO:0000256" key="6">
    <source>
        <dbReference type="ARBA" id="ARBA00022741"/>
    </source>
</evidence>
<dbReference type="InterPro" id="IPR012337">
    <property type="entry name" value="RNaseH-like_sf"/>
</dbReference>
<organism evidence="22">
    <name type="scientific">Tanacetum cinerariifolium</name>
    <name type="common">Dalmatian daisy</name>
    <name type="synonym">Chrysanthemum cinerariifolium</name>
    <dbReference type="NCBI Taxonomy" id="118510"/>
    <lineage>
        <taxon>Eukaryota</taxon>
        <taxon>Viridiplantae</taxon>
        <taxon>Streptophyta</taxon>
        <taxon>Embryophyta</taxon>
        <taxon>Tracheophyta</taxon>
        <taxon>Spermatophyta</taxon>
        <taxon>Magnoliopsida</taxon>
        <taxon>eudicotyledons</taxon>
        <taxon>Gunneridae</taxon>
        <taxon>Pentapetalae</taxon>
        <taxon>asterids</taxon>
        <taxon>campanulids</taxon>
        <taxon>Asterales</taxon>
        <taxon>Asteraceae</taxon>
        <taxon>Asteroideae</taxon>
        <taxon>Anthemideae</taxon>
        <taxon>Anthemidinae</taxon>
        <taxon>Tanacetum</taxon>
    </lineage>
</organism>
<evidence type="ECO:0000256" key="11">
    <source>
        <dbReference type="ARBA" id="ARBA00022842"/>
    </source>
</evidence>
<keyword evidence="18" id="KW-0863">Zinc-finger</keyword>
<dbReference type="Pfam" id="PF00098">
    <property type="entry name" value="zf-CCHC"/>
    <property type="match status" value="1"/>
</dbReference>
<evidence type="ECO:0000256" key="1">
    <source>
        <dbReference type="ARBA" id="ARBA00002180"/>
    </source>
</evidence>
<keyword evidence="5" id="KW-0479">Metal-binding</keyword>
<dbReference type="InterPro" id="IPR001878">
    <property type="entry name" value="Znf_CCHC"/>
</dbReference>
<evidence type="ECO:0000256" key="16">
    <source>
        <dbReference type="ARBA" id="ARBA00023172"/>
    </source>
</evidence>
<protein>
    <submittedName>
        <fullName evidence="22">Copia protein</fullName>
    </submittedName>
</protein>
<feature type="domain" description="Integrase catalytic" evidence="21">
    <location>
        <begin position="925"/>
        <end position="1098"/>
    </location>
</feature>
<dbReference type="SUPFAM" id="SSF56672">
    <property type="entry name" value="DNA/RNA polymerases"/>
    <property type="match status" value="1"/>
</dbReference>
<dbReference type="PROSITE" id="PS50158">
    <property type="entry name" value="ZF_CCHC"/>
    <property type="match status" value="1"/>
</dbReference>
<keyword evidence="6" id="KW-0547">Nucleotide-binding</keyword>
<dbReference type="EMBL" id="BKCJ010005952">
    <property type="protein sequence ID" value="GEU69534.1"/>
    <property type="molecule type" value="Genomic_DNA"/>
</dbReference>
<keyword evidence="4" id="KW-0540">Nuclease</keyword>
<dbReference type="GO" id="GO:0008270">
    <property type="term" value="F:zinc ion binding"/>
    <property type="evidence" value="ECO:0007669"/>
    <property type="project" value="UniProtKB-KW"/>
</dbReference>
<dbReference type="Pfam" id="PF00665">
    <property type="entry name" value="rve"/>
    <property type="match status" value="1"/>
</dbReference>
<evidence type="ECO:0000256" key="15">
    <source>
        <dbReference type="ARBA" id="ARBA00023113"/>
    </source>
</evidence>
<keyword evidence="9" id="KW-0378">Hydrolase</keyword>
<evidence type="ECO:0000256" key="7">
    <source>
        <dbReference type="ARBA" id="ARBA00022750"/>
    </source>
</evidence>
<keyword evidence="12" id="KW-0229">DNA integration</keyword>
<dbReference type="GO" id="GO:0003887">
    <property type="term" value="F:DNA-directed DNA polymerase activity"/>
    <property type="evidence" value="ECO:0007669"/>
    <property type="project" value="UniProtKB-KW"/>
</dbReference>
<dbReference type="GO" id="GO:0006508">
    <property type="term" value="P:proteolysis"/>
    <property type="evidence" value="ECO:0007669"/>
    <property type="project" value="UniProtKB-KW"/>
</dbReference>
<name>A0A6L2MAD5_TANCI</name>
<dbReference type="PANTHER" id="PTHR42648:SF11">
    <property type="entry name" value="TRANSPOSON TY4-P GAG-POL POLYPROTEIN"/>
    <property type="match status" value="1"/>
</dbReference>